<evidence type="ECO:0000256" key="7">
    <source>
        <dbReference type="ARBA" id="ARBA00022786"/>
    </source>
</evidence>
<dbReference type="InterPro" id="IPR031127">
    <property type="entry name" value="E3_UB_ligase_RBR"/>
</dbReference>
<dbReference type="InterPro" id="IPR017907">
    <property type="entry name" value="Znf_RING_CS"/>
</dbReference>
<keyword evidence="3" id="KW-0808">Transferase</keyword>
<dbReference type="CDD" id="cd20335">
    <property type="entry name" value="BRcat_RBR"/>
    <property type="match status" value="1"/>
</dbReference>
<keyword evidence="8" id="KW-0862">Zinc</keyword>
<evidence type="ECO:0000256" key="4">
    <source>
        <dbReference type="ARBA" id="ARBA00022723"/>
    </source>
</evidence>
<dbReference type="HOGENOM" id="CLU_034748_0_0_1"/>
<evidence type="ECO:0000256" key="1">
    <source>
        <dbReference type="ARBA" id="ARBA00001798"/>
    </source>
</evidence>
<dbReference type="AlphaFoldDB" id="C5FGT7"/>
<feature type="domain" description="RING-type" evidence="10">
    <location>
        <begin position="158"/>
        <end position="364"/>
    </location>
</feature>
<name>C5FGT7_ARTOC</name>
<dbReference type="GO" id="GO:0016567">
    <property type="term" value="P:protein ubiquitination"/>
    <property type="evidence" value="ECO:0007669"/>
    <property type="project" value="InterPro"/>
</dbReference>
<keyword evidence="12" id="KW-1185">Reference proteome</keyword>
<evidence type="ECO:0000313" key="11">
    <source>
        <dbReference type="EMBL" id="EEQ29972.1"/>
    </source>
</evidence>
<keyword evidence="4" id="KW-0479">Metal-binding</keyword>
<evidence type="ECO:0000256" key="8">
    <source>
        <dbReference type="ARBA" id="ARBA00022833"/>
    </source>
</evidence>
<organism evidence="11 12">
    <name type="scientific">Arthroderma otae (strain ATCC MYA-4605 / CBS 113480)</name>
    <name type="common">Microsporum canis</name>
    <dbReference type="NCBI Taxonomy" id="554155"/>
    <lineage>
        <taxon>Eukaryota</taxon>
        <taxon>Fungi</taxon>
        <taxon>Dikarya</taxon>
        <taxon>Ascomycota</taxon>
        <taxon>Pezizomycotina</taxon>
        <taxon>Eurotiomycetes</taxon>
        <taxon>Eurotiomycetidae</taxon>
        <taxon>Onygenales</taxon>
        <taxon>Arthrodermataceae</taxon>
        <taxon>Microsporum</taxon>
    </lineage>
</organism>
<dbReference type="Proteomes" id="UP000002035">
    <property type="component" value="Unassembled WGS sequence"/>
</dbReference>
<evidence type="ECO:0000256" key="6">
    <source>
        <dbReference type="ARBA" id="ARBA00022771"/>
    </source>
</evidence>
<dbReference type="PANTHER" id="PTHR11685">
    <property type="entry name" value="RBR FAMILY RING FINGER AND IBR DOMAIN-CONTAINING"/>
    <property type="match status" value="1"/>
</dbReference>
<dbReference type="EC" id="2.3.2.31" evidence="2"/>
<dbReference type="Gene3D" id="1.20.120.1750">
    <property type="match status" value="1"/>
</dbReference>
<dbReference type="STRING" id="554155.C5FGT7"/>
<dbReference type="CDD" id="cd22584">
    <property type="entry name" value="Rcat_RBR_unk"/>
    <property type="match status" value="1"/>
</dbReference>
<gene>
    <name evidence="11" type="ORF">MCYG_02791</name>
</gene>
<dbReference type="GO" id="GO:0061630">
    <property type="term" value="F:ubiquitin protein ligase activity"/>
    <property type="evidence" value="ECO:0007669"/>
    <property type="project" value="UniProtKB-EC"/>
</dbReference>
<dbReference type="InterPro" id="IPR013083">
    <property type="entry name" value="Znf_RING/FYVE/PHD"/>
</dbReference>
<reference evidence="12" key="1">
    <citation type="journal article" date="2012" name="MBio">
        <title>Comparative genome analysis of Trichophyton rubrum and related dermatophytes reveals candidate genes involved in infection.</title>
        <authorList>
            <person name="Martinez D.A."/>
            <person name="Oliver B.G."/>
            <person name="Graeser Y."/>
            <person name="Goldberg J.M."/>
            <person name="Li W."/>
            <person name="Martinez-Rossi N.M."/>
            <person name="Monod M."/>
            <person name="Shelest E."/>
            <person name="Barton R.C."/>
            <person name="Birch E."/>
            <person name="Brakhage A.A."/>
            <person name="Chen Z."/>
            <person name="Gurr S.J."/>
            <person name="Heiman D."/>
            <person name="Heitman J."/>
            <person name="Kosti I."/>
            <person name="Rossi A."/>
            <person name="Saif S."/>
            <person name="Samalova M."/>
            <person name="Saunders C.W."/>
            <person name="Shea T."/>
            <person name="Summerbell R.C."/>
            <person name="Xu J."/>
            <person name="Young S."/>
            <person name="Zeng Q."/>
            <person name="Birren B.W."/>
            <person name="Cuomo C.A."/>
            <person name="White T.C."/>
        </authorList>
    </citation>
    <scope>NUCLEOTIDE SEQUENCE [LARGE SCALE GENOMIC DNA]</scope>
    <source>
        <strain evidence="12">ATCC MYA-4605 / CBS 113480</strain>
    </source>
</reference>
<evidence type="ECO:0000256" key="9">
    <source>
        <dbReference type="SAM" id="MobiDB-lite"/>
    </source>
</evidence>
<feature type="region of interest" description="Disordered" evidence="9">
    <location>
        <begin position="1"/>
        <end position="140"/>
    </location>
</feature>
<evidence type="ECO:0000256" key="5">
    <source>
        <dbReference type="ARBA" id="ARBA00022737"/>
    </source>
</evidence>
<keyword evidence="7" id="KW-0833">Ubl conjugation pathway</keyword>
<dbReference type="Pfam" id="PF01485">
    <property type="entry name" value="IBR"/>
    <property type="match status" value="1"/>
</dbReference>
<dbReference type="PROSITE" id="PS51873">
    <property type="entry name" value="TRIAD"/>
    <property type="match status" value="1"/>
</dbReference>
<dbReference type="RefSeq" id="XP_002849857.1">
    <property type="nucleotide sequence ID" value="XM_002849811.1"/>
</dbReference>
<dbReference type="OrthoDB" id="10254945at2759"/>
<dbReference type="InterPro" id="IPR044066">
    <property type="entry name" value="TRIAD_supradom"/>
</dbReference>
<protein>
    <recommendedName>
        <fullName evidence="2">RBR-type E3 ubiquitin transferase</fullName>
        <ecNumber evidence="2">2.3.2.31</ecNumber>
    </recommendedName>
</protein>
<dbReference type="Gene3D" id="3.30.40.10">
    <property type="entry name" value="Zinc/RING finger domain, C3HC4 (zinc finger)"/>
    <property type="match status" value="1"/>
</dbReference>
<evidence type="ECO:0000256" key="3">
    <source>
        <dbReference type="ARBA" id="ARBA00022679"/>
    </source>
</evidence>
<dbReference type="eggNOG" id="KOG1812">
    <property type="taxonomic scope" value="Eukaryota"/>
</dbReference>
<sequence>MQRRNTSAHRHHHRHHHHSRRLQADSNETPGIDEEAERERLPKKEKRVYRSSLRTHKSHRRQDDTDAGATRSDPDAHSQIKYTGKGSAEDDTVVSHPYNSSQTHRQAVEEKRTRTSDSLKVSTEGSAAKRTPMSDAKRSSPQALLLKMFRPAASMSERRITCLTCLSDDIPINKSAKLACSHRLCHGCLRRIFTLSITDPQHMPPRCCTSDHIPLKHVEKLFDYKFKLKWNRKYREYTTKNRVYCPSRGCGRWIPPSNIFTDTSSSGIPGRKYGICGRCKVKVCCVCNRKWHRSGDCPLDEGSIKFAEVAAQEGWQRCFSCSAMVELKEGCNHITCRCTAQFCIVCGSKWKTCDCPWFNYNDSLGGPDIPGEFRRPILYREEIDRRHQQEEEDEALARQLQGLLNLDMPPDPHNPRVYIQPGR</sequence>
<comment type="catalytic activity">
    <reaction evidence="1">
        <text>[E2 ubiquitin-conjugating enzyme]-S-ubiquitinyl-L-cysteine + [acceptor protein]-L-lysine = [E2 ubiquitin-conjugating enzyme]-L-cysteine + [acceptor protein]-N(6)-ubiquitinyl-L-lysine.</text>
        <dbReference type="EC" id="2.3.2.31"/>
    </reaction>
</comment>
<proteinExistence type="predicted"/>
<accession>C5FGT7</accession>
<evidence type="ECO:0000259" key="10">
    <source>
        <dbReference type="PROSITE" id="PS51873"/>
    </source>
</evidence>
<keyword evidence="5" id="KW-0677">Repeat</keyword>
<dbReference type="EMBL" id="DS995702">
    <property type="protein sequence ID" value="EEQ29972.1"/>
    <property type="molecule type" value="Genomic_DNA"/>
</dbReference>
<feature type="compositionally biased region" description="Basic residues" evidence="9">
    <location>
        <begin position="43"/>
        <end position="60"/>
    </location>
</feature>
<dbReference type="GeneID" id="9223069"/>
<dbReference type="VEuPathDB" id="FungiDB:MCYG_02791"/>
<dbReference type="OMA" id="HPLNARA"/>
<keyword evidence="6" id="KW-0863">Zinc-finger</keyword>
<evidence type="ECO:0000313" key="12">
    <source>
        <dbReference type="Proteomes" id="UP000002035"/>
    </source>
</evidence>
<dbReference type="InterPro" id="IPR002867">
    <property type="entry name" value="IBR_dom"/>
</dbReference>
<feature type="compositionally biased region" description="Basic and acidic residues" evidence="9">
    <location>
        <begin position="106"/>
        <end position="117"/>
    </location>
</feature>
<feature type="compositionally biased region" description="Basic residues" evidence="9">
    <location>
        <begin position="1"/>
        <end position="21"/>
    </location>
</feature>
<dbReference type="SUPFAM" id="SSF57850">
    <property type="entry name" value="RING/U-box"/>
    <property type="match status" value="2"/>
</dbReference>
<evidence type="ECO:0000256" key="2">
    <source>
        <dbReference type="ARBA" id="ARBA00012251"/>
    </source>
</evidence>
<dbReference type="PROSITE" id="PS00518">
    <property type="entry name" value="ZF_RING_1"/>
    <property type="match status" value="1"/>
</dbReference>
<dbReference type="GO" id="GO:0008270">
    <property type="term" value="F:zinc ion binding"/>
    <property type="evidence" value="ECO:0007669"/>
    <property type="project" value="UniProtKB-KW"/>
</dbReference>